<dbReference type="Proteomes" id="UP000729402">
    <property type="component" value="Unassembled WGS sequence"/>
</dbReference>
<dbReference type="InterPro" id="IPR045032">
    <property type="entry name" value="PEL"/>
</dbReference>
<feature type="signal peptide" evidence="2">
    <location>
        <begin position="1"/>
        <end position="24"/>
    </location>
</feature>
<gene>
    <name evidence="3" type="ORF">GUJ93_ZPchr0010g8672</name>
</gene>
<evidence type="ECO:0000313" key="4">
    <source>
        <dbReference type="Proteomes" id="UP000729402"/>
    </source>
</evidence>
<evidence type="ECO:0000256" key="2">
    <source>
        <dbReference type="SAM" id="SignalP"/>
    </source>
</evidence>
<dbReference type="GO" id="GO:0030570">
    <property type="term" value="F:pectate lyase activity"/>
    <property type="evidence" value="ECO:0007669"/>
    <property type="project" value="InterPro"/>
</dbReference>
<reference evidence="3" key="2">
    <citation type="submission" date="2021-02" db="EMBL/GenBank/DDBJ databases">
        <authorList>
            <person name="Kimball J.A."/>
            <person name="Haas M.W."/>
            <person name="Macchietto M."/>
            <person name="Kono T."/>
            <person name="Duquette J."/>
            <person name="Shao M."/>
        </authorList>
    </citation>
    <scope>NUCLEOTIDE SEQUENCE</scope>
    <source>
        <tissue evidence="3">Fresh leaf tissue</tissue>
    </source>
</reference>
<dbReference type="EMBL" id="JAAALK010000082">
    <property type="protein sequence ID" value="KAG8083877.1"/>
    <property type="molecule type" value="Genomic_DNA"/>
</dbReference>
<feature type="chain" id="PRO_5035229527" evidence="2">
    <location>
        <begin position="25"/>
        <end position="100"/>
    </location>
</feature>
<accession>A0A8J5T9I1</accession>
<reference evidence="3" key="1">
    <citation type="journal article" date="2021" name="bioRxiv">
        <title>Whole Genome Assembly and Annotation of Northern Wild Rice, Zizania palustris L., Supports a Whole Genome Duplication in the Zizania Genus.</title>
        <authorList>
            <person name="Haas M."/>
            <person name="Kono T."/>
            <person name="Macchietto M."/>
            <person name="Millas R."/>
            <person name="McGilp L."/>
            <person name="Shao M."/>
            <person name="Duquette J."/>
            <person name="Hirsch C.N."/>
            <person name="Kimball J."/>
        </authorList>
    </citation>
    <scope>NUCLEOTIDE SEQUENCE</scope>
    <source>
        <tissue evidence="3">Fresh leaf tissue</tissue>
    </source>
</reference>
<keyword evidence="4" id="KW-1185">Reference proteome</keyword>
<name>A0A8J5T9I1_ZIZPA</name>
<dbReference type="OrthoDB" id="1637350at2759"/>
<comment type="caution">
    <text evidence="3">The sequence shown here is derived from an EMBL/GenBank/DDBJ whole genome shotgun (WGS) entry which is preliminary data.</text>
</comment>
<proteinExistence type="predicted"/>
<feature type="region of interest" description="Disordered" evidence="1">
    <location>
        <begin position="75"/>
        <end position="100"/>
    </location>
</feature>
<dbReference type="PANTHER" id="PTHR31683:SF11">
    <property type="entry name" value="PECTATE LYASE"/>
    <property type="match status" value="1"/>
</dbReference>
<sequence>MAGANESTRIVLSFVFLLVPLAAAASSLPLLNASLPDPATVIADFHRTDWQQDRQRLADCGIGFGRNAMGGKGGPMYVVNDSSDRDPVNPAPGTLRYGAI</sequence>
<organism evidence="3 4">
    <name type="scientific">Zizania palustris</name>
    <name type="common">Northern wild rice</name>
    <dbReference type="NCBI Taxonomy" id="103762"/>
    <lineage>
        <taxon>Eukaryota</taxon>
        <taxon>Viridiplantae</taxon>
        <taxon>Streptophyta</taxon>
        <taxon>Embryophyta</taxon>
        <taxon>Tracheophyta</taxon>
        <taxon>Spermatophyta</taxon>
        <taxon>Magnoliopsida</taxon>
        <taxon>Liliopsida</taxon>
        <taxon>Poales</taxon>
        <taxon>Poaceae</taxon>
        <taxon>BOP clade</taxon>
        <taxon>Oryzoideae</taxon>
        <taxon>Oryzeae</taxon>
        <taxon>Zizaniinae</taxon>
        <taxon>Zizania</taxon>
    </lineage>
</organism>
<keyword evidence="2" id="KW-0732">Signal</keyword>
<evidence type="ECO:0000256" key="1">
    <source>
        <dbReference type="SAM" id="MobiDB-lite"/>
    </source>
</evidence>
<evidence type="ECO:0000313" key="3">
    <source>
        <dbReference type="EMBL" id="KAG8083877.1"/>
    </source>
</evidence>
<dbReference type="PANTHER" id="PTHR31683">
    <property type="entry name" value="PECTATE LYASE 18-RELATED"/>
    <property type="match status" value="1"/>
</dbReference>
<dbReference type="AlphaFoldDB" id="A0A8J5T9I1"/>
<protein>
    <submittedName>
        <fullName evidence="3">Uncharacterized protein</fullName>
    </submittedName>
</protein>